<dbReference type="Gene3D" id="3.40.1010.10">
    <property type="entry name" value="Cobalt-precorrin-4 Transmethylase, Domain 1"/>
    <property type="match status" value="1"/>
</dbReference>
<dbReference type="FunFam" id="3.40.1010.10:FF:000001">
    <property type="entry name" value="Siroheme synthase"/>
    <property type="match status" value="1"/>
</dbReference>
<keyword evidence="5" id="KW-0949">S-adenosyl-L-methionine</keyword>
<sequence>MMPTTGKVYLIGGGPGDPELITVKAVRILGQADVILYDALVGPGIRQYFNPAAELIDVGKRADKHTVPQEEMNRMLVEQARKHRIVARLKGGDPYVFGRGGEEAEELAKNNVEFEVIPGISSAIAAPAAAGIPVTHRDLASSVTFITGHEDPTKGESALNFKSLAAMNGTLVILMGVSRLRDNVKALLDNGKARDTPVAIVEKGTTSGQRVTIGTLSTIVELAEKRGVEAPAIVVVGDVVRMHEVLGG</sequence>
<evidence type="ECO:0000256" key="3">
    <source>
        <dbReference type="ARBA" id="ARBA00022603"/>
    </source>
</evidence>
<dbReference type="Pfam" id="PF00590">
    <property type="entry name" value="TP_methylase"/>
    <property type="match status" value="1"/>
</dbReference>
<keyword evidence="3 7" id="KW-0489">Methyltransferase</keyword>
<dbReference type="InterPro" id="IPR035996">
    <property type="entry name" value="4pyrrol_Methylase_sf"/>
</dbReference>
<name>Q0W5T1_METAR</name>
<keyword evidence="10" id="KW-1185">Reference proteome</keyword>
<evidence type="ECO:0000313" key="10">
    <source>
        <dbReference type="Proteomes" id="UP000000663"/>
    </source>
</evidence>
<evidence type="ECO:0000256" key="5">
    <source>
        <dbReference type="ARBA" id="ARBA00022691"/>
    </source>
</evidence>
<proteinExistence type="inferred from homology"/>
<dbReference type="PANTHER" id="PTHR45790">
    <property type="entry name" value="SIROHEME SYNTHASE-RELATED"/>
    <property type="match status" value="1"/>
</dbReference>
<evidence type="ECO:0000259" key="8">
    <source>
        <dbReference type="Pfam" id="PF00590"/>
    </source>
</evidence>
<dbReference type="InterPro" id="IPR014776">
    <property type="entry name" value="4pyrrole_Mease_sub2"/>
</dbReference>
<comment type="subunit">
    <text evidence="1">Homodimer.</text>
</comment>
<dbReference type="CDD" id="cd11642">
    <property type="entry name" value="SUMT"/>
    <property type="match status" value="1"/>
</dbReference>
<comment type="similarity">
    <text evidence="7">Belongs to the precorrin methyltransferase family.</text>
</comment>
<dbReference type="KEGG" id="rci:RCIX915"/>
<dbReference type="PATRIC" id="fig|351160.9.peg.1979"/>
<dbReference type="Proteomes" id="UP000000663">
    <property type="component" value="Chromosome"/>
</dbReference>
<accession>Q0W5T1</accession>
<dbReference type="InterPro" id="IPR050161">
    <property type="entry name" value="Siro_Cobalamin_biosynth"/>
</dbReference>
<dbReference type="InterPro" id="IPR014777">
    <property type="entry name" value="4pyrrole_Mease_sub1"/>
</dbReference>
<dbReference type="GO" id="GO:0019354">
    <property type="term" value="P:siroheme biosynthetic process"/>
    <property type="evidence" value="ECO:0007669"/>
    <property type="project" value="InterPro"/>
</dbReference>
<dbReference type="SUPFAM" id="SSF53790">
    <property type="entry name" value="Tetrapyrrole methylase"/>
    <property type="match status" value="1"/>
</dbReference>
<keyword evidence="4 7" id="KW-0808">Transferase</keyword>
<dbReference type="GO" id="GO:0004851">
    <property type="term" value="F:uroporphyrin-III C-methyltransferase activity"/>
    <property type="evidence" value="ECO:0007669"/>
    <property type="project" value="UniProtKB-EC"/>
</dbReference>
<evidence type="ECO:0000256" key="1">
    <source>
        <dbReference type="ARBA" id="ARBA00011738"/>
    </source>
</evidence>
<dbReference type="AlphaFoldDB" id="Q0W5T1"/>
<dbReference type="EMBL" id="AM114193">
    <property type="protein sequence ID" value="CAJ36262.1"/>
    <property type="molecule type" value="Genomic_DNA"/>
</dbReference>
<feature type="domain" description="Tetrapyrrole methylase" evidence="8">
    <location>
        <begin position="7"/>
        <end position="219"/>
    </location>
</feature>
<organism evidence="9 10">
    <name type="scientific">Methanocella arvoryzae (strain DSM 22066 / NBRC 105507 / MRE50)</name>
    <dbReference type="NCBI Taxonomy" id="351160"/>
    <lineage>
        <taxon>Archaea</taxon>
        <taxon>Methanobacteriati</taxon>
        <taxon>Methanobacteriota</taxon>
        <taxon>Stenosarchaea group</taxon>
        <taxon>Methanomicrobia</taxon>
        <taxon>Methanocellales</taxon>
        <taxon>Methanocellaceae</taxon>
        <taxon>Methanocella</taxon>
    </lineage>
</organism>
<dbReference type="NCBIfam" id="TIGR01469">
    <property type="entry name" value="cobA_cysG_Cterm"/>
    <property type="match status" value="1"/>
</dbReference>
<evidence type="ECO:0000256" key="7">
    <source>
        <dbReference type="RuleBase" id="RU003960"/>
    </source>
</evidence>
<dbReference type="PANTHER" id="PTHR45790:SF3">
    <property type="entry name" value="S-ADENOSYL-L-METHIONINE-DEPENDENT UROPORPHYRINOGEN III METHYLTRANSFERASE, CHLOROPLASTIC"/>
    <property type="match status" value="1"/>
</dbReference>
<dbReference type="InterPro" id="IPR000878">
    <property type="entry name" value="4pyrrol_Mease"/>
</dbReference>
<dbReference type="InterPro" id="IPR006366">
    <property type="entry name" value="CobA/CysG_C"/>
</dbReference>
<dbReference type="EC" id="2.1.1.107" evidence="2"/>
<dbReference type="FunFam" id="3.30.950.10:FF:000001">
    <property type="entry name" value="Siroheme synthase"/>
    <property type="match status" value="1"/>
</dbReference>
<keyword evidence="6" id="KW-0627">Porphyrin biosynthesis</keyword>
<dbReference type="STRING" id="351160.RCIX915"/>
<dbReference type="Gene3D" id="3.30.950.10">
    <property type="entry name" value="Methyltransferase, Cobalt-precorrin-4 Transmethylase, Domain 2"/>
    <property type="match status" value="1"/>
</dbReference>
<gene>
    <name evidence="9" type="primary">cysG</name>
    <name evidence="9" type="ORF">RCIX915</name>
</gene>
<evidence type="ECO:0000256" key="4">
    <source>
        <dbReference type="ARBA" id="ARBA00022679"/>
    </source>
</evidence>
<protein>
    <recommendedName>
        <fullName evidence="2">uroporphyrinogen-III C-methyltransferase</fullName>
        <ecNumber evidence="2">2.1.1.107</ecNumber>
    </recommendedName>
</protein>
<reference evidence="9 10" key="1">
    <citation type="journal article" date="2006" name="Science">
        <title>Genome of rice cluster I archaea -- the key methane producers in the rice rhizosphere.</title>
        <authorList>
            <person name="Erkel C."/>
            <person name="Kube M."/>
            <person name="Reinhardt R."/>
            <person name="Liesack W."/>
        </authorList>
    </citation>
    <scope>NUCLEOTIDE SEQUENCE [LARGE SCALE GENOMIC DNA]</scope>
    <source>
        <strain evidence="10">DSM 22066 / NBRC 105507 / MRE50</strain>
    </source>
</reference>
<evidence type="ECO:0000256" key="6">
    <source>
        <dbReference type="ARBA" id="ARBA00023244"/>
    </source>
</evidence>
<dbReference type="NCBIfam" id="NF004790">
    <property type="entry name" value="PRK06136.1"/>
    <property type="match status" value="1"/>
</dbReference>
<dbReference type="InterPro" id="IPR003043">
    <property type="entry name" value="Uropor_MeTrfase_CS"/>
</dbReference>
<dbReference type="GO" id="GO:0032259">
    <property type="term" value="P:methylation"/>
    <property type="evidence" value="ECO:0007669"/>
    <property type="project" value="UniProtKB-KW"/>
</dbReference>
<evidence type="ECO:0000313" key="9">
    <source>
        <dbReference type="EMBL" id="CAJ36262.1"/>
    </source>
</evidence>
<dbReference type="PROSITE" id="PS00840">
    <property type="entry name" value="SUMT_2"/>
    <property type="match status" value="1"/>
</dbReference>
<evidence type="ECO:0000256" key="2">
    <source>
        <dbReference type="ARBA" id="ARBA00012162"/>
    </source>
</evidence>
<dbReference type="eggNOG" id="arCOG00644">
    <property type="taxonomic scope" value="Archaea"/>
</dbReference>